<feature type="coiled-coil region" evidence="8">
    <location>
        <begin position="361"/>
        <end position="388"/>
    </location>
</feature>
<feature type="chain" id="PRO_5002553835" evidence="9">
    <location>
        <begin position="37"/>
        <end position="458"/>
    </location>
</feature>
<feature type="signal peptide" evidence="9">
    <location>
        <begin position="1"/>
        <end position="36"/>
    </location>
</feature>
<evidence type="ECO:0000256" key="5">
    <source>
        <dbReference type="ARBA" id="ARBA00022692"/>
    </source>
</evidence>
<evidence type="ECO:0000256" key="3">
    <source>
        <dbReference type="ARBA" id="ARBA00022448"/>
    </source>
</evidence>
<evidence type="ECO:0000313" key="10">
    <source>
        <dbReference type="EMBL" id="AKJ96087.1"/>
    </source>
</evidence>
<dbReference type="Proteomes" id="UP000064201">
    <property type="component" value="Chromosome"/>
</dbReference>
<keyword evidence="3" id="KW-0813">Transport</keyword>
<dbReference type="STRING" id="106634.TVD_12305"/>
<keyword evidence="5" id="KW-0812">Transmembrane</keyword>
<evidence type="ECO:0000256" key="6">
    <source>
        <dbReference type="ARBA" id="ARBA00023136"/>
    </source>
</evidence>
<keyword evidence="4" id="KW-1134">Transmembrane beta strand</keyword>
<proteinExistence type="inferred from homology"/>
<organism evidence="10 11">
    <name type="scientific">Thioalkalivibrio versutus</name>
    <dbReference type="NCBI Taxonomy" id="106634"/>
    <lineage>
        <taxon>Bacteria</taxon>
        <taxon>Pseudomonadati</taxon>
        <taxon>Pseudomonadota</taxon>
        <taxon>Gammaproteobacteria</taxon>
        <taxon>Chromatiales</taxon>
        <taxon>Ectothiorhodospiraceae</taxon>
        <taxon>Thioalkalivibrio</taxon>
    </lineage>
</organism>
<dbReference type="GO" id="GO:0009279">
    <property type="term" value="C:cell outer membrane"/>
    <property type="evidence" value="ECO:0007669"/>
    <property type="project" value="UniProtKB-SubCell"/>
</dbReference>
<dbReference type="GO" id="GO:0015288">
    <property type="term" value="F:porin activity"/>
    <property type="evidence" value="ECO:0007669"/>
    <property type="project" value="TreeGrafter"/>
</dbReference>
<keyword evidence="8" id="KW-0175">Coiled coil</keyword>
<keyword evidence="7" id="KW-0998">Cell outer membrane</keyword>
<name>A0A0G3G949_9GAMM</name>
<dbReference type="Gene3D" id="1.20.1600.10">
    <property type="entry name" value="Outer membrane efflux proteins (OEP)"/>
    <property type="match status" value="1"/>
</dbReference>
<dbReference type="GO" id="GO:1990281">
    <property type="term" value="C:efflux pump complex"/>
    <property type="evidence" value="ECO:0007669"/>
    <property type="project" value="TreeGrafter"/>
</dbReference>
<sequence length="458" mass="51977">MSPMHPRSSCTGRRRPLARLLLTSLLLWPLAGPATAQEAGGAAGLGPLPNPMRVGDALERVDALHPRVRQARADREQARAALEATRAERDVRVDARLEARWIEPNDLVEDRTRNDSRAAIVARKLLSDFGQSHARESASEQRLEAARQQEALTHARHRIHVLERYFDVLLADLAFARDTEAMAAAYVSKERAEERNQRGQVSDIEVFRLESEYQTLRVQRTRALQDQARTRAALAEALNRPDRRVRTVLAPMLPLDLPELPELDALLAELDNTSPRLMAERRHVEAASREVAASRAQRRPRLYAEAESGWWHRDLGGGDRNPFAAGLVLEIPLYEGRRHDSRVGQAVAARHRAEAELGEARIEARNRLRELYDEIRALRTQRDEAAWRMDYRELYIDRARYLYDIEDQADLGDSMVQQSAAAHFNASTEFQLALAYERLALLSGRDELSPFRATDENP</sequence>
<evidence type="ECO:0000256" key="9">
    <source>
        <dbReference type="SAM" id="SignalP"/>
    </source>
</evidence>
<evidence type="ECO:0000256" key="8">
    <source>
        <dbReference type="SAM" id="Coils"/>
    </source>
</evidence>
<comment type="similarity">
    <text evidence="2">Belongs to the outer membrane factor (OMF) (TC 1.B.17) family.</text>
</comment>
<protein>
    <submittedName>
        <fullName evidence="10">Transporter</fullName>
    </submittedName>
</protein>
<dbReference type="PANTHER" id="PTHR30026">
    <property type="entry name" value="OUTER MEMBRANE PROTEIN TOLC"/>
    <property type="match status" value="1"/>
</dbReference>
<dbReference type="Pfam" id="PF02321">
    <property type="entry name" value="OEP"/>
    <property type="match status" value="1"/>
</dbReference>
<gene>
    <name evidence="10" type="ORF">TVD_12305</name>
</gene>
<dbReference type="PANTHER" id="PTHR30026:SF20">
    <property type="entry name" value="OUTER MEMBRANE PROTEIN TOLC"/>
    <property type="match status" value="1"/>
</dbReference>
<keyword evidence="11" id="KW-1185">Reference proteome</keyword>
<keyword evidence="6" id="KW-0472">Membrane</keyword>
<accession>A0A0G3G949</accession>
<evidence type="ECO:0000256" key="1">
    <source>
        <dbReference type="ARBA" id="ARBA00004442"/>
    </source>
</evidence>
<reference evidence="10 11" key="1">
    <citation type="submission" date="2015-04" db="EMBL/GenBank/DDBJ databases">
        <title>Complete Sequence for the Genome of the Thioalkalivibrio versutus D301.</title>
        <authorList>
            <person name="Mu T."/>
            <person name="Zhou J."/>
            <person name="Xu X."/>
        </authorList>
    </citation>
    <scope>NUCLEOTIDE SEQUENCE [LARGE SCALE GENOMIC DNA]</scope>
    <source>
        <strain evidence="10 11">D301</strain>
    </source>
</reference>
<dbReference type="InterPro" id="IPR051906">
    <property type="entry name" value="TolC-like"/>
</dbReference>
<evidence type="ECO:0000256" key="7">
    <source>
        <dbReference type="ARBA" id="ARBA00023237"/>
    </source>
</evidence>
<dbReference type="KEGG" id="tvr:TVD_12305"/>
<dbReference type="AlphaFoldDB" id="A0A0G3G949"/>
<keyword evidence="9" id="KW-0732">Signal</keyword>
<dbReference type="PATRIC" id="fig|106634.4.peg.2508"/>
<evidence type="ECO:0000256" key="4">
    <source>
        <dbReference type="ARBA" id="ARBA00022452"/>
    </source>
</evidence>
<comment type="subcellular location">
    <subcellularLocation>
        <location evidence="1">Cell outer membrane</location>
    </subcellularLocation>
</comment>
<evidence type="ECO:0000313" key="11">
    <source>
        <dbReference type="Proteomes" id="UP000064201"/>
    </source>
</evidence>
<dbReference type="SUPFAM" id="SSF56954">
    <property type="entry name" value="Outer membrane efflux proteins (OEP)"/>
    <property type="match status" value="1"/>
</dbReference>
<dbReference type="GO" id="GO:0015562">
    <property type="term" value="F:efflux transmembrane transporter activity"/>
    <property type="evidence" value="ECO:0007669"/>
    <property type="project" value="InterPro"/>
</dbReference>
<dbReference type="InterPro" id="IPR003423">
    <property type="entry name" value="OMP_efflux"/>
</dbReference>
<dbReference type="EMBL" id="CP011367">
    <property type="protein sequence ID" value="AKJ96087.1"/>
    <property type="molecule type" value="Genomic_DNA"/>
</dbReference>
<dbReference type="RefSeq" id="WP_047251715.1">
    <property type="nucleotide sequence ID" value="NZ_CP011367.1"/>
</dbReference>
<dbReference type="OrthoDB" id="9786815at2"/>
<evidence type="ECO:0000256" key="2">
    <source>
        <dbReference type="ARBA" id="ARBA00007613"/>
    </source>
</evidence>